<dbReference type="Pfam" id="PF02325">
    <property type="entry name" value="CCB3_YggT"/>
    <property type="match status" value="2"/>
</dbReference>
<comment type="similarity">
    <text evidence="1">Belongs to the YggT family.</text>
</comment>
<organism evidence="3 4">
    <name type="scientific">Acidovorax soli</name>
    <dbReference type="NCBI Taxonomy" id="592050"/>
    <lineage>
        <taxon>Bacteria</taxon>
        <taxon>Pseudomonadati</taxon>
        <taxon>Pseudomonadota</taxon>
        <taxon>Betaproteobacteria</taxon>
        <taxon>Burkholderiales</taxon>
        <taxon>Comamonadaceae</taxon>
        <taxon>Acidovorax</taxon>
    </lineage>
</organism>
<dbReference type="InterPro" id="IPR003425">
    <property type="entry name" value="CCB3/YggT"/>
</dbReference>
<reference evidence="4" key="1">
    <citation type="submission" date="2016-10" db="EMBL/GenBank/DDBJ databases">
        <authorList>
            <person name="Varghese N."/>
            <person name="Submissions S."/>
        </authorList>
    </citation>
    <scope>NUCLEOTIDE SEQUENCE [LARGE SCALE GENOMIC DNA]</scope>
    <source>
        <strain evidence="4">DSM 25157</strain>
    </source>
</reference>
<feature type="transmembrane region" description="Helical" evidence="2">
    <location>
        <begin position="7"/>
        <end position="27"/>
    </location>
</feature>
<dbReference type="GeneID" id="34233671"/>
<dbReference type="PANTHER" id="PTHR33219">
    <property type="entry name" value="YLMG HOMOLOG PROTEIN 2, CHLOROPLASTIC"/>
    <property type="match status" value="1"/>
</dbReference>
<evidence type="ECO:0000256" key="2">
    <source>
        <dbReference type="SAM" id="Phobius"/>
    </source>
</evidence>
<accession>A0A1H3X1J5</accession>
<keyword evidence="4" id="KW-1185">Reference proteome</keyword>
<evidence type="ECO:0000313" key="3">
    <source>
        <dbReference type="EMBL" id="SDZ93269.1"/>
    </source>
</evidence>
<dbReference type="RefSeq" id="WP_026436423.1">
    <property type="nucleotide sequence ID" value="NZ_CAXIQL010000040.1"/>
</dbReference>
<feature type="transmembrane region" description="Helical" evidence="2">
    <location>
        <begin position="65"/>
        <end position="86"/>
    </location>
</feature>
<protein>
    <submittedName>
        <fullName evidence="3">YggT family protein</fullName>
    </submittedName>
</protein>
<gene>
    <name evidence="3" type="ORF">SAMN05421875_103167</name>
</gene>
<sequence>MLYQIASFLLDVIGGLLTGACLLRLYMQWQRVPFSNPIGGLVFALTDWLVMPLRRVIAPVGRWDLSSLVAAALLQLVQYFLLWLILGAGSAWAWLPWLALFGLVRVAISGLIGLLIVHAVMSWMQTRSPIADVVARLCAPVLRPFQRIIPLVGGVDLSPLAVLVLLQVAMIVLGHLQAGVMQG</sequence>
<feature type="transmembrane region" description="Helical" evidence="2">
    <location>
        <begin position="33"/>
        <end position="53"/>
    </location>
</feature>
<evidence type="ECO:0000256" key="1">
    <source>
        <dbReference type="ARBA" id="ARBA00010894"/>
    </source>
</evidence>
<keyword evidence="2" id="KW-0472">Membrane</keyword>
<dbReference type="GO" id="GO:0016020">
    <property type="term" value="C:membrane"/>
    <property type="evidence" value="ECO:0007669"/>
    <property type="project" value="InterPro"/>
</dbReference>
<keyword evidence="2" id="KW-1133">Transmembrane helix</keyword>
<proteinExistence type="inferred from homology"/>
<dbReference type="Proteomes" id="UP000199002">
    <property type="component" value="Unassembled WGS sequence"/>
</dbReference>
<dbReference type="STRING" id="592050.SAMN05421875_103167"/>
<feature type="transmembrane region" description="Helical" evidence="2">
    <location>
        <begin position="92"/>
        <end position="117"/>
    </location>
</feature>
<evidence type="ECO:0000313" key="4">
    <source>
        <dbReference type="Proteomes" id="UP000199002"/>
    </source>
</evidence>
<dbReference type="EMBL" id="FNQJ01000003">
    <property type="protein sequence ID" value="SDZ93269.1"/>
    <property type="molecule type" value="Genomic_DNA"/>
</dbReference>
<dbReference type="PANTHER" id="PTHR33219:SF14">
    <property type="entry name" value="PROTEIN COFACTOR ASSEMBLY OF COMPLEX C SUBUNIT B CCB3, CHLOROPLASTIC-RELATED"/>
    <property type="match status" value="1"/>
</dbReference>
<name>A0A1H3X1J5_9BURK</name>
<dbReference type="AlphaFoldDB" id="A0A1H3X1J5"/>
<feature type="transmembrane region" description="Helical" evidence="2">
    <location>
        <begin position="157"/>
        <end position="178"/>
    </location>
</feature>
<keyword evidence="2" id="KW-0812">Transmembrane</keyword>